<organism evidence="2 3">
    <name type="scientific">Pseudoteredinibacter isoporae</name>
    <dbReference type="NCBI Taxonomy" id="570281"/>
    <lineage>
        <taxon>Bacteria</taxon>
        <taxon>Pseudomonadati</taxon>
        <taxon>Pseudomonadota</taxon>
        <taxon>Gammaproteobacteria</taxon>
        <taxon>Cellvibrionales</taxon>
        <taxon>Cellvibrionaceae</taxon>
        <taxon>Pseudoteredinibacter</taxon>
    </lineage>
</organism>
<evidence type="ECO:0000313" key="2">
    <source>
        <dbReference type="EMBL" id="MBB6521261.1"/>
    </source>
</evidence>
<dbReference type="InterPro" id="IPR050789">
    <property type="entry name" value="Diverse_Enzym_Activities"/>
</dbReference>
<evidence type="ECO:0000259" key="1">
    <source>
        <dbReference type="Pfam" id="PF00144"/>
    </source>
</evidence>
<dbReference type="AlphaFoldDB" id="A0A7X0JTS9"/>
<sequence>MDKFERASFATSLFNGEKQHHKFSRVAEFMPVTTMTAAAKPFQFPEGKPIQLPQQFSFGGETVNSEAFLSETDTAALLVIASGEVRFERYRLSGGRDVNWLSMSVAKSVIATAIGIAVDEQLIDIHKPMTDYVPSLKGSAYDGVKIKDVLQMSSGAAWSEDYANPDSDVMRLGKVMALGGSMDEFVQGMTREWEPGTANRYNSGDTQALGMLLTAATGTSITQYVQDKLWHPLGMESDAYWIVDDYDMEMAFGGLNATARDYAKIGELYRQQGRWQGQRIVSQDWVEKATKPDAPYLMPGIHEDFPLGYGYQWWIPETSEGEYMAIGVYNQFIYINPSRDLVIVKLSANPSYGTTNDEASNQELETIEFLRAIAQGFPKH</sequence>
<evidence type="ECO:0000313" key="3">
    <source>
        <dbReference type="Proteomes" id="UP000528457"/>
    </source>
</evidence>
<accession>A0A7X0JTS9</accession>
<dbReference type="Gene3D" id="3.40.710.10">
    <property type="entry name" value="DD-peptidase/beta-lactamase superfamily"/>
    <property type="match status" value="1"/>
</dbReference>
<dbReference type="SUPFAM" id="SSF56601">
    <property type="entry name" value="beta-lactamase/transpeptidase-like"/>
    <property type="match status" value="1"/>
</dbReference>
<dbReference type="PANTHER" id="PTHR43283:SF14">
    <property type="entry name" value="BLL8153 PROTEIN"/>
    <property type="match status" value="1"/>
</dbReference>
<dbReference type="Pfam" id="PF00144">
    <property type="entry name" value="Beta-lactamase"/>
    <property type="match status" value="1"/>
</dbReference>
<dbReference type="RefSeq" id="WP_243749374.1">
    <property type="nucleotide sequence ID" value="NZ_JAAONY010000001.1"/>
</dbReference>
<dbReference type="PANTHER" id="PTHR43283">
    <property type="entry name" value="BETA-LACTAMASE-RELATED"/>
    <property type="match status" value="1"/>
</dbReference>
<comment type="caution">
    <text evidence="2">The sequence shown here is derived from an EMBL/GenBank/DDBJ whole genome shotgun (WGS) entry which is preliminary data.</text>
</comment>
<reference evidence="2 3" key="1">
    <citation type="submission" date="2020-08" db="EMBL/GenBank/DDBJ databases">
        <title>Genomic Encyclopedia of Type Strains, Phase IV (KMG-IV): sequencing the most valuable type-strain genomes for metagenomic binning, comparative biology and taxonomic classification.</title>
        <authorList>
            <person name="Goeker M."/>
        </authorList>
    </citation>
    <scope>NUCLEOTIDE SEQUENCE [LARGE SCALE GENOMIC DNA]</scope>
    <source>
        <strain evidence="2 3">DSM 22368</strain>
    </source>
</reference>
<dbReference type="InterPro" id="IPR012338">
    <property type="entry name" value="Beta-lactam/transpept-like"/>
</dbReference>
<feature type="domain" description="Beta-lactamase-related" evidence="1">
    <location>
        <begin position="74"/>
        <end position="350"/>
    </location>
</feature>
<keyword evidence="3" id="KW-1185">Reference proteome</keyword>
<dbReference type="InParanoid" id="A0A7X0JTS9"/>
<dbReference type="EMBL" id="JACHHT010000001">
    <property type="protein sequence ID" value="MBB6521261.1"/>
    <property type="molecule type" value="Genomic_DNA"/>
</dbReference>
<dbReference type="InterPro" id="IPR001466">
    <property type="entry name" value="Beta-lactam-related"/>
</dbReference>
<gene>
    <name evidence="2" type="ORF">HNR48_001539</name>
</gene>
<protein>
    <submittedName>
        <fullName evidence="2">CubicO group peptidase (Beta-lactamase class C family)</fullName>
    </submittedName>
</protein>
<name>A0A7X0JTS9_9GAMM</name>
<proteinExistence type="predicted"/>
<dbReference type="Proteomes" id="UP000528457">
    <property type="component" value="Unassembled WGS sequence"/>
</dbReference>